<evidence type="ECO:0000313" key="2">
    <source>
        <dbReference type="EMBL" id="KAL3866541.1"/>
    </source>
</evidence>
<proteinExistence type="predicted"/>
<feature type="signal peptide" evidence="1">
    <location>
        <begin position="1"/>
        <end position="20"/>
    </location>
</feature>
<accession>A0ABD3VY39</accession>
<comment type="caution">
    <text evidence="2">The sequence shown here is derived from an EMBL/GenBank/DDBJ whole genome shotgun (WGS) entry which is preliminary data.</text>
</comment>
<name>A0ABD3VY39_SINWO</name>
<sequence length="195" mass="21691">MKGFISIATVCFLVCVQVSAGFPENFEQEINSMEVELLTLDDNDKYADVSDTVSSENDADDITADLDLLEVALTMETIDDLLRFHQNVKSLSSFKCSKNTCEICCTFICLKITYDGPGKKFKICAMFQSIPIYCKTISAQDAKICLPLPISSMKACVAFLNKRITNGRACLDVQLSALKFNHTFRNICVGKSYLE</sequence>
<evidence type="ECO:0000256" key="1">
    <source>
        <dbReference type="SAM" id="SignalP"/>
    </source>
</evidence>
<dbReference type="EMBL" id="JBJQND010000009">
    <property type="protein sequence ID" value="KAL3866541.1"/>
    <property type="molecule type" value="Genomic_DNA"/>
</dbReference>
<reference evidence="2 3" key="1">
    <citation type="submission" date="2024-11" db="EMBL/GenBank/DDBJ databases">
        <title>Chromosome-level genome assembly of the freshwater bivalve Anodonta woodiana.</title>
        <authorList>
            <person name="Chen X."/>
        </authorList>
    </citation>
    <scope>NUCLEOTIDE SEQUENCE [LARGE SCALE GENOMIC DNA]</scope>
    <source>
        <strain evidence="2">MN2024</strain>
        <tissue evidence="2">Gills</tissue>
    </source>
</reference>
<keyword evidence="3" id="KW-1185">Reference proteome</keyword>
<keyword evidence="1" id="KW-0732">Signal</keyword>
<protein>
    <submittedName>
        <fullName evidence="2">Uncharacterized protein</fullName>
    </submittedName>
</protein>
<gene>
    <name evidence="2" type="ORF">ACJMK2_043832</name>
</gene>
<organism evidence="2 3">
    <name type="scientific">Sinanodonta woodiana</name>
    <name type="common">Chinese pond mussel</name>
    <name type="synonym">Anodonta woodiana</name>
    <dbReference type="NCBI Taxonomy" id="1069815"/>
    <lineage>
        <taxon>Eukaryota</taxon>
        <taxon>Metazoa</taxon>
        <taxon>Spiralia</taxon>
        <taxon>Lophotrochozoa</taxon>
        <taxon>Mollusca</taxon>
        <taxon>Bivalvia</taxon>
        <taxon>Autobranchia</taxon>
        <taxon>Heteroconchia</taxon>
        <taxon>Palaeoheterodonta</taxon>
        <taxon>Unionida</taxon>
        <taxon>Unionoidea</taxon>
        <taxon>Unionidae</taxon>
        <taxon>Unioninae</taxon>
        <taxon>Sinanodonta</taxon>
    </lineage>
</organism>
<dbReference type="Proteomes" id="UP001634394">
    <property type="component" value="Unassembled WGS sequence"/>
</dbReference>
<feature type="chain" id="PRO_5044764003" evidence="1">
    <location>
        <begin position="21"/>
        <end position="195"/>
    </location>
</feature>
<evidence type="ECO:0000313" key="3">
    <source>
        <dbReference type="Proteomes" id="UP001634394"/>
    </source>
</evidence>
<dbReference type="AlphaFoldDB" id="A0ABD3VY39"/>